<dbReference type="Proteomes" id="UP000887565">
    <property type="component" value="Unplaced"/>
</dbReference>
<dbReference type="AlphaFoldDB" id="A0A915IC71"/>
<proteinExistence type="predicted"/>
<evidence type="ECO:0000313" key="2">
    <source>
        <dbReference type="WBParaSite" id="nRc.2.0.1.t11775-RA"/>
    </source>
</evidence>
<protein>
    <submittedName>
        <fullName evidence="2">Uncharacterized protein</fullName>
    </submittedName>
</protein>
<organism evidence="1 2">
    <name type="scientific">Romanomermis culicivorax</name>
    <name type="common">Nematode worm</name>
    <dbReference type="NCBI Taxonomy" id="13658"/>
    <lineage>
        <taxon>Eukaryota</taxon>
        <taxon>Metazoa</taxon>
        <taxon>Ecdysozoa</taxon>
        <taxon>Nematoda</taxon>
        <taxon>Enoplea</taxon>
        <taxon>Dorylaimia</taxon>
        <taxon>Mermithida</taxon>
        <taxon>Mermithoidea</taxon>
        <taxon>Mermithidae</taxon>
        <taxon>Romanomermis</taxon>
    </lineage>
</organism>
<accession>A0A915IC71</accession>
<evidence type="ECO:0000313" key="1">
    <source>
        <dbReference type="Proteomes" id="UP000887565"/>
    </source>
</evidence>
<dbReference type="WBParaSite" id="nRc.2.0.1.t11775-RA">
    <property type="protein sequence ID" value="nRc.2.0.1.t11775-RA"/>
    <property type="gene ID" value="nRc.2.0.1.g11775"/>
</dbReference>
<reference evidence="2" key="1">
    <citation type="submission" date="2022-11" db="UniProtKB">
        <authorList>
            <consortium name="WormBaseParasite"/>
        </authorList>
    </citation>
    <scope>IDENTIFICATION</scope>
</reference>
<sequence length="62" mass="6915">MTTVILSTPKNSGNKKSLEDFSDECMTATSAQLALIGCKIFHQIKNVVMEGLKKRLWESTKI</sequence>
<name>A0A915IC71_ROMCU</name>
<keyword evidence="1" id="KW-1185">Reference proteome</keyword>